<dbReference type="InterPro" id="IPR036661">
    <property type="entry name" value="Luciferase-like_sf"/>
</dbReference>
<dbReference type="RefSeq" id="WP_082724332.1">
    <property type="nucleotide sequence ID" value="NZ_FNSN01000003.1"/>
</dbReference>
<dbReference type="InterPro" id="IPR011251">
    <property type="entry name" value="Luciferase-like_dom"/>
</dbReference>
<feature type="region of interest" description="Disordered" evidence="7">
    <location>
        <begin position="442"/>
        <end position="477"/>
    </location>
</feature>
<protein>
    <submittedName>
        <fullName evidence="9">FMN-dependent oxidoreductase, nitrilotriacetate monooxygenase family</fullName>
    </submittedName>
</protein>
<evidence type="ECO:0000256" key="3">
    <source>
        <dbReference type="ARBA" id="ARBA00023002"/>
    </source>
</evidence>
<feature type="binding site" evidence="6">
    <location>
        <position position="218"/>
    </location>
    <ligand>
        <name>FMN</name>
        <dbReference type="ChEBI" id="CHEBI:58210"/>
    </ligand>
</feature>
<evidence type="ECO:0000256" key="7">
    <source>
        <dbReference type="SAM" id="MobiDB-lite"/>
    </source>
</evidence>
<evidence type="ECO:0000256" key="2">
    <source>
        <dbReference type="ARBA" id="ARBA00022643"/>
    </source>
</evidence>
<feature type="binding site" evidence="6">
    <location>
        <position position="93"/>
    </location>
    <ligand>
        <name>FMN</name>
        <dbReference type="ChEBI" id="CHEBI:58210"/>
    </ligand>
</feature>
<dbReference type="PIRSF" id="PIRSF000337">
    <property type="entry name" value="NTA_MOA"/>
    <property type="match status" value="1"/>
</dbReference>
<keyword evidence="10" id="KW-1185">Reference proteome</keyword>
<dbReference type="EMBL" id="FNSN01000003">
    <property type="protein sequence ID" value="SEC52422.1"/>
    <property type="molecule type" value="Genomic_DNA"/>
</dbReference>
<evidence type="ECO:0000313" key="10">
    <source>
        <dbReference type="Proteomes" id="UP000182652"/>
    </source>
</evidence>
<feature type="binding site" evidence="6">
    <location>
        <position position="56"/>
    </location>
    <ligand>
        <name>FMN</name>
        <dbReference type="ChEBI" id="CHEBI:58210"/>
    </ligand>
</feature>
<dbReference type="Gene3D" id="3.20.20.30">
    <property type="entry name" value="Luciferase-like domain"/>
    <property type="match status" value="1"/>
</dbReference>
<evidence type="ECO:0000256" key="4">
    <source>
        <dbReference type="ARBA" id="ARBA00023033"/>
    </source>
</evidence>
<dbReference type="PANTHER" id="PTHR30011">
    <property type="entry name" value="ALKANESULFONATE MONOOXYGENASE-RELATED"/>
    <property type="match status" value="1"/>
</dbReference>
<gene>
    <name evidence="9" type="ORF">SAMN04489745_3086</name>
</gene>
<keyword evidence="2 6" id="KW-0288">FMN</keyword>
<feature type="binding site" evidence="6">
    <location>
        <position position="147"/>
    </location>
    <ligand>
        <name>FMN</name>
        <dbReference type="ChEBI" id="CHEBI:58210"/>
    </ligand>
</feature>
<dbReference type="PANTHER" id="PTHR30011:SF16">
    <property type="entry name" value="C2H2 FINGER DOMAIN TRANSCRIPTION FACTOR (EUROFUNG)-RELATED"/>
    <property type="match status" value="1"/>
</dbReference>
<dbReference type="SUPFAM" id="SSF51679">
    <property type="entry name" value="Bacterial luciferase-like"/>
    <property type="match status" value="1"/>
</dbReference>
<dbReference type="GO" id="GO:0016705">
    <property type="term" value="F:oxidoreductase activity, acting on paired donors, with incorporation or reduction of molecular oxygen"/>
    <property type="evidence" value="ECO:0007669"/>
    <property type="project" value="InterPro"/>
</dbReference>
<sequence length="477" mass="51967">MPRQLILNAFLMSNGHHEASWRLPESDTRAATDVKHYQRLAQTAEQAHFDAVFFADSPLLHGDVTQRPYGVIEPTVLLAAIAAVTERIGLVATASTSYNEPYNLARRFAGLEQISGGRSGWNVVTTAGDAAARNFSLDSQPAHADRYARAEEFLQVTEKLWDSWEDEVHVGDKDRGVWGDSSRVHPVLHRGEFFQVEGALDAPRSPQGRPVIIQAGSSESGRDFAARWAEAIFTAHQTVESAREFYADLKRRVALAGRDADAVKILPGIVPVIGATEEEARALDEELNRLILPEHALRHLAGVIGVDPSRLALDEQLPDDLPEESQIEANKSRRTLIVELGRSERLTVRQIIGRLGGGRGHQTFAGTAEQVADRIEHWFTTGAADGFNIMPPVLPSGLDVFTRDVVPILQERGLFRTEYTGTTLREHYGLPRPANLFAAHHASAERDDAASPGSPGGAVAGEQPVLLGGGAARAARQ</sequence>
<keyword evidence="3" id="KW-0560">Oxidoreductase</keyword>
<dbReference type="AlphaFoldDB" id="A0A1H4T7L1"/>
<name>A0A1H4T7L1_9MICC</name>
<evidence type="ECO:0000256" key="1">
    <source>
        <dbReference type="ARBA" id="ARBA00022630"/>
    </source>
</evidence>
<dbReference type="CDD" id="cd01095">
    <property type="entry name" value="Nitrilotriacetate_monoxgenase"/>
    <property type="match status" value="1"/>
</dbReference>
<evidence type="ECO:0000256" key="5">
    <source>
        <dbReference type="ARBA" id="ARBA00033748"/>
    </source>
</evidence>
<dbReference type="Pfam" id="PF00296">
    <property type="entry name" value="Bac_luciferase"/>
    <property type="match status" value="1"/>
</dbReference>
<evidence type="ECO:0000256" key="6">
    <source>
        <dbReference type="PIRSR" id="PIRSR000337-1"/>
    </source>
</evidence>
<accession>A0A1H4T7L1</accession>
<keyword evidence="4 9" id="KW-0503">Monooxygenase</keyword>
<dbReference type="InterPro" id="IPR051260">
    <property type="entry name" value="Diverse_substr_monoxygenases"/>
</dbReference>
<dbReference type="Proteomes" id="UP000182652">
    <property type="component" value="Unassembled WGS sequence"/>
</dbReference>
<dbReference type="InterPro" id="IPR016215">
    <property type="entry name" value="NTA_MOA"/>
</dbReference>
<comment type="similarity">
    <text evidence="5">Belongs to the NtaA/SnaA/DszA monooxygenase family.</text>
</comment>
<keyword evidence="1 6" id="KW-0285">Flavoprotein</keyword>
<dbReference type="GO" id="GO:0004497">
    <property type="term" value="F:monooxygenase activity"/>
    <property type="evidence" value="ECO:0007669"/>
    <property type="project" value="UniProtKB-KW"/>
</dbReference>
<feature type="binding site" evidence="6">
    <location>
        <position position="143"/>
    </location>
    <ligand>
        <name>FMN</name>
        <dbReference type="ChEBI" id="CHEBI:58210"/>
    </ligand>
</feature>
<proteinExistence type="inferred from homology"/>
<evidence type="ECO:0000313" key="9">
    <source>
        <dbReference type="EMBL" id="SEC52422.1"/>
    </source>
</evidence>
<evidence type="ECO:0000259" key="8">
    <source>
        <dbReference type="Pfam" id="PF00296"/>
    </source>
</evidence>
<dbReference type="NCBIfam" id="TIGR03860">
    <property type="entry name" value="FMN_nitrolo"/>
    <property type="match status" value="1"/>
</dbReference>
<reference evidence="9 10" key="1">
    <citation type="submission" date="2016-10" db="EMBL/GenBank/DDBJ databases">
        <authorList>
            <person name="de Groot N.N."/>
        </authorList>
    </citation>
    <scope>NUCLEOTIDE SEQUENCE [LARGE SCALE GENOMIC DNA]</scope>
    <source>
        <strain evidence="9 10">DSM 10495</strain>
    </source>
</reference>
<dbReference type="STRING" id="156980.SAMN04489745_3086"/>
<feature type="domain" description="Luciferase-like" evidence="8">
    <location>
        <begin position="26"/>
        <end position="383"/>
    </location>
</feature>
<organism evidence="9 10">
    <name type="scientific">Arthrobacter woluwensis</name>
    <dbReference type="NCBI Taxonomy" id="156980"/>
    <lineage>
        <taxon>Bacteria</taxon>
        <taxon>Bacillati</taxon>
        <taxon>Actinomycetota</taxon>
        <taxon>Actinomycetes</taxon>
        <taxon>Micrococcales</taxon>
        <taxon>Micrococcaceae</taxon>
        <taxon>Arthrobacter</taxon>
    </lineage>
</organism>
<feature type="binding site" evidence="6">
    <location>
        <position position="217"/>
    </location>
    <ligand>
        <name>FMN</name>
        <dbReference type="ChEBI" id="CHEBI:58210"/>
    </ligand>
</feature>